<organism evidence="7 8">
    <name type="scientific">Legionella resiliens</name>
    <dbReference type="NCBI Taxonomy" id="2905958"/>
    <lineage>
        <taxon>Bacteria</taxon>
        <taxon>Pseudomonadati</taxon>
        <taxon>Pseudomonadota</taxon>
        <taxon>Gammaproteobacteria</taxon>
        <taxon>Legionellales</taxon>
        <taxon>Legionellaceae</taxon>
        <taxon>Legionella</taxon>
    </lineage>
</organism>
<comment type="caution">
    <text evidence="7">The sequence shown here is derived from an EMBL/GenBank/DDBJ whole genome shotgun (WGS) entry which is preliminary data.</text>
</comment>
<name>A0ABS8X0S8_9GAMM</name>
<dbReference type="InterPro" id="IPR015422">
    <property type="entry name" value="PyrdxlP-dep_Trfase_small"/>
</dbReference>
<sequence>MNRSIHLTRRTNFPQDPIDKIFAQVPCVDQERQKTGLPALINLTIGEPHLSINSAILEDLSNYLDKPASGLAFHYPPLYGSQATLEAISRLYKSYYPQVDFTENEVMISNGATQGLWNAFNILIDEGDEVLAFEPYYSTYEIQVNMLGGKLIKIPTQTDYFKPTGIMLEKAISTHSRAKALILNYPNNPTGIDLTKTVAIEIAQIVQKYSHLSIIIDDVYRELTFKEHITLLDVDPSLKNRCIVINSASKGLIGAPGMRAGMIGANTEWIRKMAAIQAMTVSSVSCLTEQVLIAGINSKLSGSSSYTDWINKSLHEYTYNIKYLSQQLKLAGFNIINGGNGFFILADASFLLGLTVPDTITYQLENANEYYLCNIQQKIGTTVLKNDYDIVSYLLHTAGVALIPGSAFGISETSGYIRFSCAKSLDSIKKATWNIQASIKCIGMRNKHVNN</sequence>
<dbReference type="InterPro" id="IPR015421">
    <property type="entry name" value="PyrdxlP-dep_Trfase_major"/>
</dbReference>
<evidence type="ECO:0000313" key="7">
    <source>
        <dbReference type="EMBL" id="MCE3531015.1"/>
    </source>
</evidence>
<accession>A0ABS8X0S8</accession>
<evidence type="ECO:0000256" key="4">
    <source>
        <dbReference type="ARBA" id="ARBA00022679"/>
    </source>
</evidence>
<keyword evidence="4" id="KW-0808">Transferase</keyword>
<dbReference type="Pfam" id="PF00155">
    <property type="entry name" value="Aminotran_1_2"/>
    <property type="match status" value="1"/>
</dbReference>
<dbReference type="InterPro" id="IPR015424">
    <property type="entry name" value="PyrdxlP-dep_Trfase"/>
</dbReference>
<gene>
    <name evidence="7" type="ORF">LXO92_01320</name>
</gene>
<dbReference type="GO" id="GO:0008483">
    <property type="term" value="F:transaminase activity"/>
    <property type="evidence" value="ECO:0007669"/>
    <property type="project" value="UniProtKB-KW"/>
</dbReference>
<keyword evidence="3 7" id="KW-0032">Aminotransferase</keyword>
<keyword evidence="8" id="KW-1185">Reference proteome</keyword>
<evidence type="ECO:0000313" key="8">
    <source>
        <dbReference type="Proteomes" id="UP001320170"/>
    </source>
</evidence>
<reference evidence="7 8" key="1">
    <citation type="journal article" date="2024" name="Pathogens">
        <title>Characterization of a Novel Species of Legionella Isolated from a Healthcare Facility: Legionella resiliens sp. nov.</title>
        <authorList>
            <person name="Cristino S."/>
            <person name="Pascale M.R."/>
            <person name="Marino F."/>
            <person name="Derelitto C."/>
            <person name="Salaris S."/>
            <person name="Orsini M."/>
            <person name="Squarzoni S."/>
            <person name="Grottola A."/>
            <person name="Girolamini L."/>
        </authorList>
    </citation>
    <scope>NUCLEOTIDE SEQUENCE [LARGE SCALE GENOMIC DNA]</scope>
    <source>
        <strain evidence="7 8">8cVS16</strain>
    </source>
</reference>
<dbReference type="Proteomes" id="UP001320170">
    <property type="component" value="Unassembled WGS sequence"/>
</dbReference>
<dbReference type="RefSeq" id="WP_232890238.1">
    <property type="nucleotide sequence ID" value="NZ_JAJSPM010000001.1"/>
</dbReference>
<dbReference type="PANTHER" id="PTHR46383">
    <property type="entry name" value="ASPARTATE AMINOTRANSFERASE"/>
    <property type="match status" value="1"/>
</dbReference>
<dbReference type="Gene3D" id="3.90.1150.10">
    <property type="entry name" value="Aspartate Aminotransferase, domain 1"/>
    <property type="match status" value="1"/>
</dbReference>
<keyword evidence="5" id="KW-0663">Pyridoxal phosphate</keyword>
<proteinExistence type="inferred from homology"/>
<evidence type="ECO:0000256" key="3">
    <source>
        <dbReference type="ARBA" id="ARBA00022576"/>
    </source>
</evidence>
<feature type="domain" description="Aminotransferase class I/classII large" evidence="6">
    <location>
        <begin position="40"/>
        <end position="423"/>
    </location>
</feature>
<dbReference type="EMBL" id="JAJTND010000001">
    <property type="protein sequence ID" value="MCE3531015.1"/>
    <property type="molecule type" value="Genomic_DNA"/>
</dbReference>
<evidence type="ECO:0000259" key="6">
    <source>
        <dbReference type="Pfam" id="PF00155"/>
    </source>
</evidence>
<evidence type="ECO:0000256" key="5">
    <source>
        <dbReference type="ARBA" id="ARBA00022898"/>
    </source>
</evidence>
<dbReference type="CDD" id="cd00609">
    <property type="entry name" value="AAT_like"/>
    <property type="match status" value="1"/>
</dbReference>
<evidence type="ECO:0000256" key="2">
    <source>
        <dbReference type="ARBA" id="ARBA00007441"/>
    </source>
</evidence>
<evidence type="ECO:0000256" key="1">
    <source>
        <dbReference type="ARBA" id="ARBA00001933"/>
    </source>
</evidence>
<dbReference type="InterPro" id="IPR004839">
    <property type="entry name" value="Aminotransferase_I/II_large"/>
</dbReference>
<protein>
    <submittedName>
        <fullName evidence="7">Pyridoxal phosphate-dependent aminotransferase</fullName>
    </submittedName>
</protein>
<dbReference type="InterPro" id="IPR050596">
    <property type="entry name" value="AspAT/PAT-like"/>
</dbReference>
<comment type="cofactor">
    <cofactor evidence="1">
        <name>pyridoxal 5'-phosphate</name>
        <dbReference type="ChEBI" id="CHEBI:597326"/>
    </cofactor>
</comment>
<comment type="similarity">
    <text evidence="2">Belongs to the class-I pyridoxal-phosphate-dependent aminotransferase family.</text>
</comment>
<dbReference type="Gene3D" id="3.40.640.10">
    <property type="entry name" value="Type I PLP-dependent aspartate aminotransferase-like (Major domain)"/>
    <property type="match status" value="1"/>
</dbReference>
<dbReference type="SUPFAM" id="SSF53383">
    <property type="entry name" value="PLP-dependent transferases"/>
    <property type="match status" value="1"/>
</dbReference>